<dbReference type="GO" id="GO:0016151">
    <property type="term" value="F:nickel cation binding"/>
    <property type="evidence" value="ECO:0007669"/>
    <property type="project" value="UniProtKB-UniRule"/>
</dbReference>
<evidence type="ECO:0000256" key="3">
    <source>
        <dbReference type="HAMAP-Rule" id="MF_01384"/>
    </source>
</evidence>
<proteinExistence type="inferred from homology"/>
<comment type="caution">
    <text evidence="4">The sequence shown here is derived from an EMBL/GenBank/DDBJ whole genome shotgun (WGS) entry which is preliminary data.</text>
</comment>
<gene>
    <name evidence="3 4" type="primary">ureD</name>
    <name evidence="4" type="ORF">GCM10012289_67430</name>
</gene>
<dbReference type="RefSeq" id="WP_225264162.1">
    <property type="nucleotide sequence ID" value="NZ_BMNH01000032.1"/>
</dbReference>
<accession>A0A917ZBY3</accession>
<dbReference type="InterPro" id="IPR002669">
    <property type="entry name" value="UreD"/>
</dbReference>
<dbReference type="AlphaFoldDB" id="A0A917ZBY3"/>
<dbReference type="PANTHER" id="PTHR33643:SF1">
    <property type="entry name" value="UREASE ACCESSORY PROTEIN D"/>
    <property type="match status" value="1"/>
</dbReference>
<comment type="subcellular location">
    <subcellularLocation>
        <location evidence="3">Cytoplasm</location>
    </subcellularLocation>
</comment>
<dbReference type="EMBL" id="BMNH01000032">
    <property type="protein sequence ID" value="GGO80540.1"/>
    <property type="molecule type" value="Genomic_DNA"/>
</dbReference>
<evidence type="ECO:0000256" key="1">
    <source>
        <dbReference type="ARBA" id="ARBA00007177"/>
    </source>
</evidence>
<evidence type="ECO:0000256" key="2">
    <source>
        <dbReference type="ARBA" id="ARBA00023186"/>
    </source>
</evidence>
<sequence>MGLAELARRPGGSPDPLVPESYTATWLPHQVARHASGVDMLPVGSPGKVGILDLAFERIGDRTELTALYQKAPLHTTRPLYYDPEWPGLPYAMLLSSSGGVIQGDRYRVDVTCGAGAAVHLSTAAATRVYRMDQDYASQLVNLTVGPGGYLEYLPEHTIPYVDSRYYQRIGVTMAPDATVVLGETVMGGRLVRGERHAYAAYCADLEVRGPDGRLIFADPMRLAPAERAVTGPAVLAGFDVVASFYVVTGDRPARELADALHDALSGTGLRAGAGVLPGERGAWARILGGRSPDVTAARHLAWDVVRRLLRGVPAPDRRI</sequence>
<comment type="similarity">
    <text evidence="1 3">Belongs to the UreD family.</text>
</comment>
<protein>
    <recommendedName>
        <fullName evidence="3">Urease accessory protein UreD</fullName>
    </recommendedName>
</protein>
<reference evidence="4" key="2">
    <citation type="submission" date="2020-09" db="EMBL/GenBank/DDBJ databases">
        <authorList>
            <person name="Sun Q."/>
            <person name="Zhou Y."/>
        </authorList>
    </citation>
    <scope>NUCLEOTIDE SEQUENCE</scope>
    <source>
        <strain evidence="4">CGMCC 4.7368</strain>
    </source>
</reference>
<evidence type="ECO:0000313" key="5">
    <source>
        <dbReference type="Proteomes" id="UP000646523"/>
    </source>
</evidence>
<keyword evidence="3" id="KW-0996">Nickel insertion</keyword>
<comment type="subunit">
    <text evidence="3">UreD, UreF and UreG form a complex that acts as a GTP-hydrolysis-dependent molecular chaperone, activating the urease apoprotein by helping to assemble the nickel containing metallocenter of UreC. The UreE protein probably delivers the nickel.</text>
</comment>
<comment type="function">
    <text evidence="3">Required for maturation of urease via the functional incorporation of the urease nickel metallocenter.</text>
</comment>
<dbReference type="Pfam" id="PF01774">
    <property type="entry name" value="UreD"/>
    <property type="match status" value="1"/>
</dbReference>
<dbReference type="PANTHER" id="PTHR33643">
    <property type="entry name" value="UREASE ACCESSORY PROTEIN D"/>
    <property type="match status" value="1"/>
</dbReference>
<dbReference type="HAMAP" id="MF_01384">
    <property type="entry name" value="UreD"/>
    <property type="match status" value="1"/>
</dbReference>
<keyword evidence="3" id="KW-0963">Cytoplasm</keyword>
<name>A0A917ZBY3_9ACTN</name>
<dbReference type="Proteomes" id="UP000646523">
    <property type="component" value="Unassembled WGS sequence"/>
</dbReference>
<reference evidence="4" key="1">
    <citation type="journal article" date="2014" name="Int. J. Syst. Evol. Microbiol.">
        <title>Complete genome sequence of Corynebacterium casei LMG S-19264T (=DSM 44701T), isolated from a smear-ripened cheese.</title>
        <authorList>
            <consortium name="US DOE Joint Genome Institute (JGI-PGF)"/>
            <person name="Walter F."/>
            <person name="Albersmeier A."/>
            <person name="Kalinowski J."/>
            <person name="Ruckert C."/>
        </authorList>
    </citation>
    <scope>NUCLEOTIDE SEQUENCE</scope>
    <source>
        <strain evidence="4">CGMCC 4.7368</strain>
    </source>
</reference>
<keyword evidence="2 3" id="KW-0143">Chaperone</keyword>
<dbReference type="GO" id="GO:0005737">
    <property type="term" value="C:cytoplasm"/>
    <property type="evidence" value="ECO:0007669"/>
    <property type="project" value="UniProtKB-SubCell"/>
</dbReference>
<keyword evidence="5" id="KW-1185">Reference proteome</keyword>
<evidence type="ECO:0000313" key="4">
    <source>
        <dbReference type="EMBL" id="GGO80540.1"/>
    </source>
</evidence>
<organism evidence="4 5">
    <name type="scientific">Nonomuraea cavernae</name>
    <dbReference type="NCBI Taxonomy" id="2045107"/>
    <lineage>
        <taxon>Bacteria</taxon>
        <taxon>Bacillati</taxon>
        <taxon>Actinomycetota</taxon>
        <taxon>Actinomycetes</taxon>
        <taxon>Streptosporangiales</taxon>
        <taxon>Streptosporangiaceae</taxon>
        <taxon>Nonomuraea</taxon>
    </lineage>
</organism>